<organism evidence="1 2">
    <name type="scientific">Mesorhizobium zhangyense</name>
    <dbReference type="NCBI Taxonomy" id="1776730"/>
    <lineage>
        <taxon>Bacteria</taxon>
        <taxon>Pseudomonadati</taxon>
        <taxon>Pseudomonadota</taxon>
        <taxon>Alphaproteobacteria</taxon>
        <taxon>Hyphomicrobiales</taxon>
        <taxon>Phyllobacteriaceae</taxon>
        <taxon>Mesorhizobium</taxon>
    </lineage>
</organism>
<reference evidence="1 2" key="1">
    <citation type="submission" date="2020-02" db="EMBL/GenBank/DDBJ databases">
        <title>Genome sequence of the type strain CGMCC 1.15528 of Mesorhizobium zhangyense.</title>
        <authorList>
            <person name="Gao J."/>
            <person name="Sun J."/>
        </authorList>
    </citation>
    <scope>NUCLEOTIDE SEQUENCE [LARGE SCALE GENOMIC DNA]</scope>
    <source>
        <strain evidence="1 2">CGMCC 1.15528</strain>
    </source>
</reference>
<accession>A0A7C9V890</accession>
<keyword evidence="1" id="KW-0378">Hydrolase</keyword>
<comment type="caution">
    <text evidence="1">The sequence shown here is derived from an EMBL/GenBank/DDBJ whole genome shotgun (WGS) entry which is preliminary data.</text>
</comment>
<gene>
    <name evidence="1" type="ORF">G6N74_08320</name>
</gene>
<dbReference type="AlphaFoldDB" id="A0A7C9V890"/>
<protein>
    <submittedName>
        <fullName evidence="1">Serine hydrolase family protein</fullName>
    </submittedName>
</protein>
<keyword evidence="2" id="KW-1185">Reference proteome</keyword>
<dbReference type="Pfam" id="PF06821">
    <property type="entry name" value="Ser_hydrolase"/>
    <property type="match status" value="1"/>
</dbReference>
<evidence type="ECO:0000313" key="1">
    <source>
        <dbReference type="EMBL" id="NGN41066.1"/>
    </source>
</evidence>
<dbReference type="EMBL" id="JAAKZG010000003">
    <property type="protein sequence ID" value="NGN41066.1"/>
    <property type="molecule type" value="Genomic_DNA"/>
</dbReference>
<dbReference type="InterPro" id="IPR010662">
    <property type="entry name" value="RBBP9/YdeN"/>
</dbReference>
<dbReference type="RefSeq" id="WP_165116236.1">
    <property type="nucleotide sequence ID" value="NZ_JAAKZG010000003.1"/>
</dbReference>
<dbReference type="GO" id="GO:0016787">
    <property type="term" value="F:hydrolase activity"/>
    <property type="evidence" value="ECO:0007669"/>
    <property type="project" value="UniProtKB-KW"/>
</dbReference>
<dbReference type="SUPFAM" id="SSF53474">
    <property type="entry name" value="alpha/beta-Hydrolases"/>
    <property type="match status" value="1"/>
</dbReference>
<dbReference type="Proteomes" id="UP000481252">
    <property type="component" value="Unassembled WGS sequence"/>
</dbReference>
<dbReference type="Gene3D" id="3.40.50.1820">
    <property type="entry name" value="alpha/beta hydrolase"/>
    <property type="match status" value="1"/>
</dbReference>
<name>A0A7C9V890_9HYPH</name>
<dbReference type="InterPro" id="IPR029058">
    <property type="entry name" value="AB_hydrolase_fold"/>
</dbReference>
<evidence type="ECO:0000313" key="2">
    <source>
        <dbReference type="Proteomes" id="UP000481252"/>
    </source>
</evidence>
<sequence>MTTLILPGLNGSGEDHWQRHWLADHGDAILVAQEHWDKPVLEDWLHTLESELVAHPGAVLVAHSLGCILAAKLAGRPAAEHVAGAVLVAPCDIDVTNAKHPGLIDFGAMPRRRLPFPTIFVASRNDTYMDFDIAQEYAGIWGSGLVDIGDAGHINVASGFGRWEDGYALASCFKFARVEVASRAA</sequence>
<proteinExistence type="predicted"/>